<keyword evidence="3" id="KW-1185">Reference proteome</keyword>
<dbReference type="Pfam" id="PF00646">
    <property type="entry name" value="F-box"/>
    <property type="match status" value="1"/>
</dbReference>
<dbReference type="PANTHER" id="PTHR16134:SF19">
    <property type="entry name" value="F-BOX AND LEUCINE-RICH REPEAT PROTEIN 18"/>
    <property type="match status" value="1"/>
</dbReference>
<dbReference type="EMBL" id="JAFDVH010000001">
    <property type="protein sequence ID" value="KAG7491942.1"/>
    <property type="molecule type" value="Genomic_DNA"/>
</dbReference>
<gene>
    <name evidence="2" type="ORF">MATL_G00009340</name>
</gene>
<dbReference type="PROSITE" id="PS50181">
    <property type="entry name" value="FBOX"/>
    <property type="match status" value="1"/>
</dbReference>
<reference evidence="2" key="1">
    <citation type="submission" date="2021-01" db="EMBL/GenBank/DDBJ databases">
        <authorList>
            <person name="Zahm M."/>
            <person name="Roques C."/>
            <person name="Cabau C."/>
            <person name="Klopp C."/>
            <person name="Donnadieu C."/>
            <person name="Jouanno E."/>
            <person name="Lampietro C."/>
            <person name="Louis A."/>
            <person name="Herpin A."/>
            <person name="Echchiki A."/>
            <person name="Berthelot C."/>
            <person name="Parey E."/>
            <person name="Roest-Crollius H."/>
            <person name="Braasch I."/>
            <person name="Postlethwait J."/>
            <person name="Bobe J."/>
            <person name="Montfort J."/>
            <person name="Bouchez O."/>
            <person name="Begum T."/>
            <person name="Mejri S."/>
            <person name="Adams A."/>
            <person name="Chen W.-J."/>
            <person name="Guiguen Y."/>
        </authorList>
    </citation>
    <scope>NUCLEOTIDE SEQUENCE</scope>
    <source>
        <strain evidence="2">YG-15Mar2019-1</strain>
        <tissue evidence="2">Brain</tissue>
    </source>
</reference>
<dbReference type="SUPFAM" id="SSF52047">
    <property type="entry name" value="RNI-like"/>
    <property type="match status" value="1"/>
</dbReference>
<dbReference type="InterPro" id="IPR032675">
    <property type="entry name" value="LRR_dom_sf"/>
</dbReference>
<evidence type="ECO:0000313" key="2">
    <source>
        <dbReference type="EMBL" id="KAG7491942.1"/>
    </source>
</evidence>
<protein>
    <recommendedName>
        <fullName evidence="1">F-box domain-containing protein</fullName>
    </recommendedName>
</protein>
<dbReference type="InterPro" id="IPR045627">
    <property type="entry name" value="FBXL18_LRR"/>
</dbReference>
<dbReference type="GO" id="GO:0031146">
    <property type="term" value="P:SCF-dependent proteasomal ubiquitin-dependent protein catabolic process"/>
    <property type="evidence" value="ECO:0007669"/>
    <property type="project" value="InterPro"/>
</dbReference>
<dbReference type="SUPFAM" id="SSF52058">
    <property type="entry name" value="L domain-like"/>
    <property type="match status" value="1"/>
</dbReference>
<dbReference type="Pfam" id="PF19729">
    <property type="entry name" value="LRR_FBXL18"/>
    <property type="match status" value="1"/>
</dbReference>
<dbReference type="OrthoDB" id="9856535at2759"/>
<sequence length="790" mass="87266">MYTYRKRTTDVNMDNQNVEARFSLDCVEQSGISISGFSDEILLNILTHVPSHDLVLSVGRVCKKLKTLSLDKSLTNNVRLSKEYLASDDAVKQVVKELASEIQTLSMSGCYWLSGSTIDQLTRCKSLIKLDLTGCRLTSVRLSKILSSLQSLRSLAIDINAGFDSNQLSSESKATLSHVSELKQTLYTPSYGVVPCCTNLERLLLYFEIYDLTREGATICCQLMVGQSSILHYQNLQVFYARLAPGEVNQTLMGLYLAVFSMRVPEHLRTFVISVPGNNPGSWPAAKSLLEGMAKNGALEALQLPKTWVDNAALQHILKHSVPSHLNFSRCSAFGNHLIHSVLNSVKDLRHLVSLNLSGCVHSLFTDCTWKAEEDIDCHAIEALVSSCPNLKHLNLSAAHYHGTPGSEEHLCATLAKLKSLRSLALPVCAVSDGFKNTDHAARETTSLLSSPLMLGLKKSTRVGLQTYKVNTEQADSESSCSFRVLLKGNPFLEELELTGSNFSSAMPRYEPAIRKEQAACRWAGQIGDSEVAALGGLAFLRRLTLAQLPGFLKGTGLVQVAVKCRDLQVLSLANLGMLKNMAYMPALIEALPHCKQLKDLRLEQPYINANARFFQALSQCHALRRLCIISRNGTFQSDAVMSFMDSCRDVIVCHMFMGGSLVACKSLQKALQDSFGTQRPALNVVIYPLLHEDLALVIRDMPLLHLDEITLFKSRVAEDPPHLWWEICFASGQAASSRPSALACLRGDRGGAVEGSRRRHWPEEPYRASLLRCDIRFLSKTVLLDCATE</sequence>
<feature type="domain" description="F-box" evidence="1">
    <location>
        <begin position="31"/>
        <end position="78"/>
    </location>
</feature>
<organism evidence="2 3">
    <name type="scientific">Megalops atlanticus</name>
    <name type="common">Tarpon</name>
    <name type="synonym">Clupea gigantea</name>
    <dbReference type="NCBI Taxonomy" id="7932"/>
    <lineage>
        <taxon>Eukaryota</taxon>
        <taxon>Metazoa</taxon>
        <taxon>Chordata</taxon>
        <taxon>Craniata</taxon>
        <taxon>Vertebrata</taxon>
        <taxon>Euteleostomi</taxon>
        <taxon>Actinopterygii</taxon>
        <taxon>Neopterygii</taxon>
        <taxon>Teleostei</taxon>
        <taxon>Elopiformes</taxon>
        <taxon>Megalopidae</taxon>
        <taxon>Megalops</taxon>
    </lineage>
</organism>
<dbReference type="InterPro" id="IPR001810">
    <property type="entry name" value="F-box_dom"/>
</dbReference>
<accession>A0A9D3QH08</accession>
<name>A0A9D3QH08_MEGAT</name>
<dbReference type="Proteomes" id="UP001046870">
    <property type="component" value="Chromosome 1"/>
</dbReference>
<dbReference type="Gene3D" id="3.80.10.10">
    <property type="entry name" value="Ribonuclease Inhibitor"/>
    <property type="match status" value="2"/>
</dbReference>
<dbReference type="AlphaFoldDB" id="A0A9D3QH08"/>
<evidence type="ECO:0000259" key="1">
    <source>
        <dbReference type="PROSITE" id="PS50181"/>
    </source>
</evidence>
<proteinExistence type="predicted"/>
<dbReference type="InterPro" id="IPR036047">
    <property type="entry name" value="F-box-like_dom_sf"/>
</dbReference>
<comment type="caution">
    <text evidence="2">The sequence shown here is derived from an EMBL/GenBank/DDBJ whole genome shotgun (WGS) entry which is preliminary data.</text>
</comment>
<evidence type="ECO:0000313" key="3">
    <source>
        <dbReference type="Proteomes" id="UP001046870"/>
    </source>
</evidence>
<dbReference type="PANTHER" id="PTHR16134">
    <property type="entry name" value="F-BOX/TPR REPEAT PROTEIN POF3"/>
    <property type="match status" value="1"/>
</dbReference>
<dbReference type="SUPFAM" id="SSF81383">
    <property type="entry name" value="F-box domain"/>
    <property type="match status" value="1"/>
</dbReference>
<dbReference type="GO" id="GO:0019005">
    <property type="term" value="C:SCF ubiquitin ligase complex"/>
    <property type="evidence" value="ECO:0007669"/>
    <property type="project" value="TreeGrafter"/>
</dbReference>